<name>A0ABQ4EV80_9ACTN</name>
<evidence type="ECO:0000313" key="2">
    <source>
        <dbReference type="EMBL" id="GIG98587.1"/>
    </source>
</evidence>
<keyword evidence="1" id="KW-1133">Transmembrane helix</keyword>
<evidence type="ECO:0000256" key="1">
    <source>
        <dbReference type="SAM" id="Phobius"/>
    </source>
</evidence>
<evidence type="ECO:0008006" key="4">
    <source>
        <dbReference type="Google" id="ProtNLM"/>
    </source>
</evidence>
<dbReference type="SUPFAM" id="SSF53850">
    <property type="entry name" value="Periplasmic binding protein-like II"/>
    <property type="match status" value="1"/>
</dbReference>
<gene>
    <name evidence="2" type="ORF">Pma05_51600</name>
</gene>
<comment type="caution">
    <text evidence="2">The sequence shown here is derived from an EMBL/GenBank/DDBJ whole genome shotgun (WGS) entry which is preliminary data.</text>
</comment>
<dbReference type="Gene3D" id="3.40.190.10">
    <property type="entry name" value="Periplasmic binding protein-like II"/>
    <property type="match status" value="2"/>
</dbReference>
<keyword evidence="1" id="KW-0472">Membrane</keyword>
<protein>
    <recommendedName>
        <fullName evidence="4">Solute-binding protein family 3/N-terminal domain-containing protein</fullName>
    </recommendedName>
</protein>
<keyword evidence="1" id="KW-0812">Transmembrane</keyword>
<sequence length="360" mass="38676">MTSNPTRWSALLKPFRIWGPVLVLLLVVAGAGTYVTLGLRPSPTSPSRPVLVSSGDWAPFVGPELPDGGPVTELVVEVLNRSGYRPEIRYTSWSLAEEQVRSGATVGMFPLVGSESRRADLLLSDPLVDFEYVLFYDRRAGQPTVSSAAELGALRVGGITGYDYWDELESAVTDLVEFPSTLEGFRALADGRIDLLAEGLLPGQAALADPSFAGDVGDFGHLPGDDPLIHSVEGLYFMMADSAEAATVMREFNQVLAELRQTEEYAEIVAELSPSGQREVTLDPVGGSGLVELLDERGRLVLLAPQGTRAQVLDWPTEFVDRAGPTPGRILVEVKLTNGPGQGRVLHVDARALRLGAVGR</sequence>
<proteinExistence type="predicted"/>
<reference evidence="2 3" key="1">
    <citation type="submission" date="2021-01" db="EMBL/GenBank/DDBJ databases">
        <title>Whole genome shotgun sequence of Plantactinospora mayteni NBRC 109088.</title>
        <authorList>
            <person name="Komaki H."/>
            <person name="Tamura T."/>
        </authorList>
    </citation>
    <scope>NUCLEOTIDE SEQUENCE [LARGE SCALE GENOMIC DNA]</scope>
    <source>
        <strain evidence="2 3">NBRC 109088</strain>
    </source>
</reference>
<evidence type="ECO:0000313" key="3">
    <source>
        <dbReference type="Proteomes" id="UP000621500"/>
    </source>
</evidence>
<dbReference type="EMBL" id="BONX01000035">
    <property type="protein sequence ID" value="GIG98587.1"/>
    <property type="molecule type" value="Genomic_DNA"/>
</dbReference>
<dbReference type="RefSeq" id="WP_203860010.1">
    <property type="nucleotide sequence ID" value="NZ_BAAAZQ010000025.1"/>
</dbReference>
<keyword evidence="3" id="KW-1185">Reference proteome</keyword>
<feature type="transmembrane region" description="Helical" evidence="1">
    <location>
        <begin position="17"/>
        <end position="39"/>
    </location>
</feature>
<dbReference type="Proteomes" id="UP000621500">
    <property type="component" value="Unassembled WGS sequence"/>
</dbReference>
<accession>A0ABQ4EV80</accession>
<organism evidence="2 3">
    <name type="scientific">Plantactinospora mayteni</name>
    <dbReference type="NCBI Taxonomy" id="566021"/>
    <lineage>
        <taxon>Bacteria</taxon>
        <taxon>Bacillati</taxon>
        <taxon>Actinomycetota</taxon>
        <taxon>Actinomycetes</taxon>
        <taxon>Micromonosporales</taxon>
        <taxon>Micromonosporaceae</taxon>
        <taxon>Plantactinospora</taxon>
    </lineage>
</organism>